<feature type="transmembrane region" description="Helical" evidence="2">
    <location>
        <begin position="89"/>
        <end position="107"/>
    </location>
</feature>
<evidence type="ECO:0000313" key="4">
    <source>
        <dbReference type="EMBL" id="KAJ7642029.1"/>
    </source>
</evidence>
<feature type="compositionally biased region" description="Basic and acidic residues" evidence="1">
    <location>
        <begin position="276"/>
        <end position="293"/>
    </location>
</feature>
<feature type="domain" description="DUF6534" evidence="3">
    <location>
        <begin position="166"/>
        <end position="251"/>
    </location>
</feature>
<sequence length="293" mass="31879">MPSAPPIVEWTTPALFGMFFNYALHGALTVQVYRYYCMFPRDNKNVKLIVCFIYVLELVETGILTFSGYTTFGPGYGHSAVLNRQAPTWIAQLIVTPLIPTIVQLFYGHRLYSVSGSKILGAIVVVLSCVEFGGAIVEAILQHLGTTAGYVGLKATVLAIALSACAACDIVLAVAMSYYLRKGVIISTVMRNTVSRIVLYTIHTGTVTALTALVQIFLVLELPGRGYFQTGSYVGDKMYSNSLLALLNARAVTIGGRHDPTPSQKMAEFSVPDSRMNQRSDAIHSTEGHALER</sequence>
<evidence type="ECO:0000313" key="5">
    <source>
        <dbReference type="Proteomes" id="UP001221142"/>
    </source>
</evidence>
<feature type="region of interest" description="Disordered" evidence="1">
    <location>
        <begin position="257"/>
        <end position="293"/>
    </location>
</feature>
<protein>
    <recommendedName>
        <fullName evidence="3">DUF6534 domain-containing protein</fullName>
    </recommendedName>
</protein>
<proteinExistence type="predicted"/>
<evidence type="ECO:0000256" key="2">
    <source>
        <dbReference type="SAM" id="Phobius"/>
    </source>
</evidence>
<accession>A0AAD7C8N7</accession>
<keyword evidence="5" id="KW-1185">Reference proteome</keyword>
<dbReference type="AlphaFoldDB" id="A0AAD7C8N7"/>
<dbReference type="PANTHER" id="PTHR40465:SF1">
    <property type="entry name" value="DUF6534 DOMAIN-CONTAINING PROTEIN"/>
    <property type="match status" value="1"/>
</dbReference>
<feature type="transmembrane region" description="Helical" evidence="2">
    <location>
        <begin position="197"/>
        <end position="218"/>
    </location>
</feature>
<dbReference type="Proteomes" id="UP001221142">
    <property type="component" value="Unassembled WGS sequence"/>
</dbReference>
<evidence type="ECO:0000256" key="1">
    <source>
        <dbReference type="SAM" id="MobiDB-lite"/>
    </source>
</evidence>
<dbReference type="InterPro" id="IPR045339">
    <property type="entry name" value="DUF6534"/>
</dbReference>
<keyword evidence="2" id="KW-0472">Membrane</keyword>
<reference evidence="4" key="1">
    <citation type="submission" date="2023-03" db="EMBL/GenBank/DDBJ databases">
        <title>Massive genome expansion in bonnet fungi (Mycena s.s.) driven by repeated elements and novel gene families across ecological guilds.</title>
        <authorList>
            <consortium name="Lawrence Berkeley National Laboratory"/>
            <person name="Harder C.B."/>
            <person name="Miyauchi S."/>
            <person name="Viragh M."/>
            <person name="Kuo A."/>
            <person name="Thoen E."/>
            <person name="Andreopoulos B."/>
            <person name="Lu D."/>
            <person name="Skrede I."/>
            <person name="Drula E."/>
            <person name="Henrissat B."/>
            <person name="Morin E."/>
            <person name="Kohler A."/>
            <person name="Barry K."/>
            <person name="LaButti K."/>
            <person name="Morin E."/>
            <person name="Salamov A."/>
            <person name="Lipzen A."/>
            <person name="Mereny Z."/>
            <person name="Hegedus B."/>
            <person name="Baldrian P."/>
            <person name="Stursova M."/>
            <person name="Weitz H."/>
            <person name="Taylor A."/>
            <person name="Grigoriev I.V."/>
            <person name="Nagy L.G."/>
            <person name="Martin F."/>
            <person name="Kauserud H."/>
        </authorList>
    </citation>
    <scope>NUCLEOTIDE SEQUENCE</scope>
    <source>
        <strain evidence="4">9284</strain>
    </source>
</reference>
<keyword evidence="2" id="KW-0812">Transmembrane</keyword>
<dbReference type="PANTHER" id="PTHR40465">
    <property type="entry name" value="CHROMOSOME 1, WHOLE GENOME SHOTGUN SEQUENCE"/>
    <property type="match status" value="1"/>
</dbReference>
<dbReference type="Pfam" id="PF20152">
    <property type="entry name" value="DUF6534"/>
    <property type="match status" value="1"/>
</dbReference>
<organism evidence="4 5">
    <name type="scientific">Roridomyces roridus</name>
    <dbReference type="NCBI Taxonomy" id="1738132"/>
    <lineage>
        <taxon>Eukaryota</taxon>
        <taxon>Fungi</taxon>
        <taxon>Dikarya</taxon>
        <taxon>Basidiomycota</taxon>
        <taxon>Agaricomycotina</taxon>
        <taxon>Agaricomycetes</taxon>
        <taxon>Agaricomycetidae</taxon>
        <taxon>Agaricales</taxon>
        <taxon>Marasmiineae</taxon>
        <taxon>Mycenaceae</taxon>
        <taxon>Roridomyces</taxon>
    </lineage>
</organism>
<feature type="transmembrane region" description="Helical" evidence="2">
    <location>
        <begin position="48"/>
        <end position="69"/>
    </location>
</feature>
<evidence type="ECO:0000259" key="3">
    <source>
        <dbReference type="Pfam" id="PF20152"/>
    </source>
</evidence>
<feature type="transmembrane region" description="Helical" evidence="2">
    <location>
        <begin position="119"/>
        <end position="141"/>
    </location>
</feature>
<keyword evidence="2" id="KW-1133">Transmembrane helix</keyword>
<gene>
    <name evidence="4" type="ORF">FB45DRAFT_1054373</name>
</gene>
<dbReference type="EMBL" id="JARKIF010000004">
    <property type="protein sequence ID" value="KAJ7642029.1"/>
    <property type="molecule type" value="Genomic_DNA"/>
</dbReference>
<feature type="transmembrane region" description="Helical" evidence="2">
    <location>
        <begin position="153"/>
        <end position="176"/>
    </location>
</feature>
<comment type="caution">
    <text evidence="4">The sequence shown here is derived from an EMBL/GenBank/DDBJ whole genome shotgun (WGS) entry which is preliminary data.</text>
</comment>
<feature type="transmembrane region" description="Helical" evidence="2">
    <location>
        <begin position="15"/>
        <end position="36"/>
    </location>
</feature>
<name>A0AAD7C8N7_9AGAR</name>